<accession>C0BEQ0</accession>
<evidence type="ECO:0000256" key="1">
    <source>
        <dbReference type="ARBA" id="ARBA00001255"/>
    </source>
</evidence>
<keyword evidence="3 5" id="KW-0378">Hydrolase</keyword>
<dbReference type="InterPro" id="IPR031705">
    <property type="entry name" value="Glyco_hydro_36_C"/>
</dbReference>
<dbReference type="InterPro" id="IPR013780">
    <property type="entry name" value="Glyco_hydro_b"/>
</dbReference>
<evidence type="ECO:0000256" key="4">
    <source>
        <dbReference type="ARBA" id="ARBA00023295"/>
    </source>
</evidence>
<evidence type="ECO:0000256" key="7">
    <source>
        <dbReference type="PIRSR" id="PIRSR005536-2"/>
    </source>
</evidence>
<dbReference type="PANTHER" id="PTHR43053">
    <property type="entry name" value="GLYCOSIDASE FAMILY 31"/>
    <property type="match status" value="1"/>
</dbReference>
<evidence type="ECO:0000313" key="10">
    <source>
        <dbReference type="EMBL" id="EEG88327.1"/>
    </source>
</evidence>
<dbReference type="Pfam" id="PF16874">
    <property type="entry name" value="Glyco_hydro_36C"/>
    <property type="match status" value="1"/>
</dbReference>
<feature type="active site" description="Proton donor" evidence="6">
    <location>
        <position position="561"/>
    </location>
</feature>
<keyword evidence="4 5" id="KW-0326">Glycosidase</keyword>
<dbReference type="Proteomes" id="UP000003793">
    <property type="component" value="Unassembled WGS sequence"/>
</dbReference>
<evidence type="ECO:0000256" key="5">
    <source>
        <dbReference type="PIRNR" id="PIRNR005536"/>
    </source>
</evidence>
<dbReference type="InterPro" id="IPR017853">
    <property type="entry name" value="GH"/>
</dbReference>
<dbReference type="AlphaFoldDB" id="C0BEQ0"/>
<dbReference type="InterPro" id="IPR000111">
    <property type="entry name" value="Glyco_hydro_27/36_CS"/>
</dbReference>
<feature type="domain" description="Glycosyl hydrolase family 36 C-terminal" evidence="8">
    <location>
        <begin position="661"/>
        <end position="748"/>
    </location>
</feature>
<dbReference type="Pfam" id="PF16875">
    <property type="entry name" value="Glyco_hydro_36N"/>
    <property type="match status" value="1"/>
</dbReference>
<dbReference type="Pfam" id="PF02065">
    <property type="entry name" value="Melibiase"/>
    <property type="match status" value="1"/>
</dbReference>
<dbReference type="Gene3D" id="2.60.40.1180">
    <property type="entry name" value="Golgi alpha-mannosidase II"/>
    <property type="match status" value="1"/>
</dbReference>
<dbReference type="EC" id="3.2.1.22" evidence="2 5"/>
<dbReference type="PANTHER" id="PTHR43053:SF3">
    <property type="entry name" value="ALPHA-GALACTOSIDASE C-RELATED"/>
    <property type="match status" value="1"/>
</dbReference>
<sequence length="752" mass="86773">MNVIQYGMRRNDMPIIYNEKTREFHLYNQEISYIIKILDNDQPGQLYYGKRLTHREDFSHLFEYAMRDMSPYAFEGNSTFSLENIKQEYPTFGCGDMRFPAYEIERENGSHVVEFVYKEHKIYNGKPKLEGLPATYVESDDEAQTLELVLEDTSINTRIVLLYTIYEAFPVIARSVRFECDSDEKITLLSAMSACVDLPDKDYEMIDLAGVWARERYVRRHKLDYGIQSIYSMRGCSSYQFNPFLALARENADEFQGQVYGFSLVYSGNFLAQTEVDNYDTARVLMGIHPNGFKWTLGKGESFQTPEMVMVYSEAGLNGMSQTFHKLYRTRLARGTWRDKVRPILINSWEAFYFDFDAPKLLGLADAAADLGMELFVLDDGWFGKRDDSTSSLGDWYPNEEKLKGTLKELAEKINAKGLKFGLWIEPEMTNKDSDLYRAHPDWLLAEQGKRICHSRTQYVLDFSKKEVREYIGDMLENLLAEVPVSYIKWDMNRTFSEVFSNGNDREYQGKVCHKYILGVYELYERLTSRFPHVLFESCASGGARFDPGMLYYAPQGWTSDDTDAIERLKIQYGTSMVYPVSCMGSHVSASPNHQTNRVTPLETRADVAYFGTFGYELDLLKLGEEDKAEIRRQIAFMKEKRDLIQKGTFYRLKSPFEGNETAWMIVSEDQKKALVGYYRVMQPVNVGFKRLKLKGLKEDTCYKVSGYAYDCYGDELMQVGMILSDSASGVWKKGVNDKGDFQAEVFEIVAV</sequence>
<feature type="binding site" evidence="7">
    <location>
        <position position="212"/>
    </location>
    <ligand>
        <name>substrate</name>
    </ligand>
</feature>
<dbReference type="GO" id="GO:0016052">
    <property type="term" value="P:carbohydrate catabolic process"/>
    <property type="evidence" value="ECO:0007669"/>
    <property type="project" value="InterPro"/>
</dbReference>
<feature type="domain" description="Glycosyl hydrolase family 36 N-terminal" evidence="9">
    <location>
        <begin position="42"/>
        <end position="297"/>
    </location>
</feature>
<reference evidence="10 11" key="2">
    <citation type="submission" date="2009-03" db="EMBL/GenBank/DDBJ databases">
        <title>Draft genome sequence of Coprococcus comes (ATCC 27758).</title>
        <authorList>
            <person name="Sudarsanam P."/>
            <person name="Ley R."/>
            <person name="Guruge J."/>
            <person name="Turnbaugh P.J."/>
            <person name="Mahowald M."/>
            <person name="Liep D."/>
            <person name="Gordon J."/>
        </authorList>
    </citation>
    <scope>NUCLEOTIDE SEQUENCE [LARGE SCALE GENOMIC DNA]</scope>
    <source>
        <strain evidence="10 11">ATCC 27758</strain>
    </source>
</reference>
<comment type="caution">
    <text evidence="10">The sequence shown here is derived from an EMBL/GenBank/DDBJ whole genome shotgun (WGS) entry which is preliminary data.</text>
</comment>
<comment type="similarity">
    <text evidence="5">Belongs to the glycosyl hydrolase.</text>
</comment>
<dbReference type="EMBL" id="ABVR01000045">
    <property type="protein sequence ID" value="EEG88327.1"/>
    <property type="molecule type" value="Genomic_DNA"/>
</dbReference>
<feature type="binding site" evidence="7">
    <location>
        <position position="539"/>
    </location>
    <ligand>
        <name>substrate</name>
    </ligand>
</feature>
<evidence type="ECO:0000259" key="8">
    <source>
        <dbReference type="Pfam" id="PF16874"/>
    </source>
</evidence>
<evidence type="ECO:0000259" key="9">
    <source>
        <dbReference type="Pfam" id="PF16875"/>
    </source>
</evidence>
<dbReference type="HOGENOM" id="CLU_009640_2_1_9"/>
<dbReference type="CDD" id="cd14791">
    <property type="entry name" value="GH36"/>
    <property type="match status" value="1"/>
</dbReference>
<dbReference type="InterPro" id="IPR031704">
    <property type="entry name" value="Glyco_hydro_36_N"/>
</dbReference>
<feature type="binding site" evidence="7">
    <location>
        <begin position="379"/>
        <end position="380"/>
    </location>
    <ligand>
        <name>substrate</name>
    </ligand>
</feature>
<dbReference type="InterPro" id="IPR002252">
    <property type="entry name" value="Glyco_hydro_36"/>
</dbReference>
<feature type="binding site" evidence="7">
    <location>
        <position position="561"/>
    </location>
    <ligand>
        <name>substrate</name>
    </ligand>
</feature>
<reference evidence="10 11" key="1">
    <citation type="submission" date="2009-02" db="EMBL/GenBank/DDBJ databases">
        <authorList>
            <person name="Fulton L."/>
            <person name="Clifton S."/>
            <person name="Fulton B."/>
            <person name="Xu J."/>
            <person name="Minx P."/>
            <person name="Pepin K.H."/>
            <person name="Johnson M."/>
            <person name="Bhonagiri V."/>
            <person name="Nash W.E."/>
            <person name="Mardis E.R."/>
            <person name="Wilson R.K."/>
        </authorList>
    </citation>
    <scope>NUCLEOTIDE SEQUENCE [LARGE SCALE GENOMIC DNA]</scope>
    <source>
        <strain evidence="10 11">ATCC 27758</strain>
    </source>
</reference>
<evidence type="ECO:0000313" key="11">
    <source>
        <dbReference type="Proteomes" id="UP000003793"/>
    </source>
</evidence>
<feature type="active site" description="Nucleophile" evidence="6">
    <location>
        <position position="491"/>
    </location>
</feature>
<gene>
    <name evidence="10" type="ORF">COPCOM_03662</name>
</gene>
<comment type="catalytic activity">
    <reaction evidence="1 5">
        <text>Hydrolysis of terminal, non-reducing alpha-D-galactose residues in alpha-D-galactosides, including galactose oligosaccharides, galactomannans and galactolipids.</text>
        <dbReference type="EC" id="3.2.1.22"/>
    </reaction>
</comment>
<dbReference type="Gene3D" id="3.20.20.70">
    <property type="entry name" value="Aldolase class I"/>
    <property type="match status" value="1"/>
</dbReference>
<protein>
    <recommendedName>
        <fullName evidence="2 5">Alpha-galactosidase</fullName>
        <ecNumber evidence="2 5">3.2.1.22</ecNumber>
    </recommendedName>
</protein>
<dbReference type="PIRSF" id="PIRSF005536">
    <property type="entry name" value="Agal"/>
    <property type="match status" value="1"/>
</dbReference>
<dbReference type="InterPro" id="IPR038417">
    <property type="entry name" value="Alpga-gal_N_sf"/>
</dbReference>
<dbReference type="FunFam" id="3.20.20.70:FF:000118">
    <property type="entry name" value="Alpha-galactosidase"/>
    <property type="match status" value="1"/>
</dbReference>
<dbReference type="Gene3D" id="2.70.98.60">
    <property type="entry name" value="alpha-galactosidase from lactobacil brevis"/>
    <property type="match status" value="1"/>
</dbReference>
<feature type="binding site" evidence="7">
    <location>
        <position position="456"/>
    </location>
    <ligand>
        <name>substrate</name>
    </ligand>
</feature>
<organism evidence="10 11">
    <name type="scientific">Coprococcus comes ATCC 27758</name>
    <dbReference type="NCBI Taxonomy" id="470146"/>
    <lineage>
        <taxon>Bacteria</taxon>
        <taxon>Bacillati</taxon>
        <taxon>Bacillota</taxon>
        <taxon>Clostridia</taxon>
        <taxon>Lachnospirales</taxon>
        <taxon>Lachnospiraceae</taxon>
        <taxon>Coprococcus</taxon>
    </lineage>
</organism>
<dbReference type="GO" id="GO:0004557">
    <property type="term" value="F:alpha-galactosidase activity"/>
    <property type="evidence" value="ECO:0007669"/>
    <property type="project" value="UniProtKB-UniRule"/>
</dbReference>
<dbReference type="PRINTS" id="PR00743">
    <property type="entry name" value="GLHYDRLASE36"/>
</dbReference>
<dbReference type="PROSITE" id="PS00512">
    <property type="entry name" value="ALPHA_GALACTOSIDASE"/>
    <property type="match status" value="1"/>
</dbReference>
<proteinExistence type="inferred from homology"/>
<evidence type="ECO:0000256" key="6">
    <source>
        <dbReference type="PIRSR" id="PIRSR005536-1"/>
    </source>
</evidence>
<evidence type="ECO:0000256" key="2">
    <source>
        <dbReference type="ARBA" id="ARBA00012755"/>
    </source>
</evidence>
<evidence type="ECO:0000256" key="3">
    <source>
        <dbReference type="ARBA" id="ARBA00022801"/>
    </source>
</evidence>
<name>C0BEQ0_9FIRM</name>
<dbReference type="InterPro" id="IPR013785">
    <property type="entry name" value="Aldolase_TIM"/>
</dbReference>
<dbReference type="SUPFAM" id="SSF51445">
    <property type="entry name" value="(Trans)glycosidases"/>
    <property type="match status" value="1"/>
</dbReference>
<dbReference type="InterPro" id="IPR050985">
    <property type="entry name" value="Alpha-glycosidase_related"/>
</dbReference>
<feature type="binding site" evidence="7">
    <location>
        <begin position="489"/>
        <end position="493"/>
    </location>
    <ligand>
        <name>substrate</name>
    </ligand>
</feature>